<dbReference type="EMBL" id="FPLJ01000060">
    <property type="protein sequence ID" value="SGY94007.1"/>
    <property type="molecule type" value="Genomic_DNA"/>
</dbReference>
<organism evidence="3 5">
    <name type="scientific">Moritella viscosa</name>
    <dbReference type="NCBI Taxonomy" id="80854"/>
    <lineage>
        <taxon>Bacteria</taxon>
        <taxon>Pseudomonadati</taxon>
        <taxon>Pseudomonadota</taxon>
        <taxon>Gammaproteobacteria</taxon>
        <taxon>Alteromonadales</taxon>
        <taxon>Moritellaceae</taxon>
        <taxon>Moritella</taxon>
    </lineage>
</organism>
<protein>
    <submittedName>
        <fullName evidence="3">Uncharacterized protein</fullName>
    </submittedName>
</protein>
<dbReference type="EMBL" id="FPLD01000075">
    <property type="protein sequence ID" value="SGZ05214.1"/>
    <property type="molecule type" value="Genomic_DNA"/>
</dbReference>
<dbReference type="Proteomes" id="UP000182660">
    <property type="component" value="Unassembled WGS sequence"/>
</dbReference>
<name>A0A1L0B9Z6_9GAMM</name>
<gene>
    <name evidence="2" type="ORF">MT2528_2691</name>
    <name evidence="3" type="ORF">NVI5450_2875</name>
</gene>
<keyword evidence="1" id="KW-1133">Transmembrane helix</keyword>
<reference evidence="3 5" key="2">
    <citation type="submission" date="2016-11" db="EMBL/GenBank/DDBJ databases">
        <authorList>
            <person name="Jaros S."/>
            <person name="Januszkiewicz K."/>
            <person name="Wedrychowicz H."/>
        </authorList>
    </citation>
    <scope>NUCLEOTIDE SEQUENCE [LARGE SCALE GENOMIC DNA]</scope>
    <source>
        <strain evidence="3">NVI 5450</strain>
    </source>
</reference>
<dbReference type="AlphaFoldDB" id="A0A1L0B9Z6"/>
<evidence type="ECO:0000256" key="1">
    <source>
        <dbReference type="SAM" id="Phobius"/>
    </source>
</evidence>
<reference evidence="2 4" key="1">
    <citation type="submission" date="2016-11" db="EMBL/GenBank/DDBJ databases">
        <authorList>
            <person name="Klemetsen T."/>
        </authorList>
    </citation>
    <scope>NUCLEOTIDE SEQUENCE [LARGE SCALE GENOMIC DNA]</scope>
    <source>
        <strain evidence="2">MT 2528</strain>
    </source>
</reference>
<keyword evidence="1" id="KW-0812">Transmembrane</keyword>
<keyword evidence="1" id="KW-0472">Membrane</keyword>
<evidence type="ECO:0000313" key="4">
    <source>
        <dbReference type="Proteomes" id="UP000182660"/>
    </source>
</evidence>
<accession>A0A1L0B9Z6</accession>
<dbReference type="Proteomes" id="UP000183794">
    <property type="component" value="Unassembled WGS sequence"/>
</dbReference>
<evidence type="ECO:0000313" key="5">
    <source>
        <dbReference type="Proteomes" id="UP000183794"/>
    </source>
</evidence>
<evidence type="ECO:0000313" key="2">
    <source>
        <dbReference type="EMBL" id="SGY94007.1"/>
    </source>
</evidence>
<proteinExistence type="predicted"/>
<feature type="transmembrane region" description="Helical" evidence="1">
    <location>
        <begin position="20"/>
        <end position="38"/>
    </location>
</feature>
<keyword evidence="4" id="KW-1185">Reference proteome</keyword>
<evidence type="ECO:0000313" key="3">
    <source>
        <dbReference type="EMBL" id="SGZ05214.1"/>
    </source>
</evidence>
<sequence>MVDTGFLFSATKSFFININQTFYLFHDVLFLIIMPSFCA</sequence>